<dbReference type="InterPro" id="IPR043592">
    <property type="entry name" value="FMNL_animal"/>
</dbReference>
<dbReference type="Gene3D" id="1.20.58.2220">
    <property type="entry name" value="Formin, FH2 domain"/>
    <property type="match status" value="1"/>
</dbReference>
<feature type="coiled-coil region" evidence="2">
    <location>
        <begin position="356"/>
        <end position="408"/>
    </location>
</feature>
<dbReference type="Ensembl" id="ENSCPVT00000026892.1">
    <property type="protein sequence ID" value="ENSCPVP00000026062.1"/>
    <property type="gene ID" value="ENSCPVG00000013057.2"/>
</dbReference>
<sequence length="950" mass="106523">PSPSSHGSPHPPVLSEQGVLHPWGNSMNLPPDKMKLLSQYDNEKKWELICDQVRSKLRVSPVLSLSPGATRGMFKRRVQESTQVLRELEISLRTNYIGWVQEFLNEENKGLDVLLEYLAFAQCSVAYVPSGSPVPKAGISLPWGSAGLGGPWGSALQEPGSALSPARLNPSHSRKTLRNSRLVSQKDDVHVCIMCLRAIMNYQSGFSLVMNHPACVNEITLSLNNKSARTKALVLELLAAVCLVRGGHDIILAAFDNFKEVCGEKNRFEKLMEYFRNEDTNIDFMVACMQFINIVVHSVENMNFRVFLQYEFTHLGLDQYLETLRLTESDKLQVQIQAYLDNVFDVGAMLEDSETKTAVLEHMEELQEHVSQLTEKLQDAENDSMAKIAELEKQLSQARRELEALRVSRGEAGARGSARWHRALLCHRLTHLFFPLQMLRLWLRSHLPAPPPPPLPGADPVPPHPPHPPARGHPHPPGPLPGAPVPPPPPPLPGGPEGPVPPPPPPPPLGGEPPAGPGVKKPIQTKFRMPVFNWVALKPSQIDGTVFTELNDEKVLQELDMSDFEEQFKTKAQGPALDISALKAKATQKAPSKVTLMESNRAKNLAITLRKGGRSVQDICTAIETYDQQALSLDFLELLLRFLPTEYERSLIGKFEREQQPPEELSDEDQFMMRFSKIPRLAERMNVMIFLGSFGDTAQLLMPQLNAIIAASMSLKSSSKLRHILEIVLAFGNYMNSSKRGAAYGFRLQSLDALLEMKSTDRKQTLLHYLVRVIMEKYPELTGFHTELHFLDKAGTVSLDGVLQDVRSLQQGMELTRREFMRQDDSPVLKDFLKVNSEVMEKLQADSKTAKEAYESAVEYFGENPKTSPPTTFFPMFMRFIKAYKKAEQDIELWKKQEAAAKEAESGSPGSEQRQQMDMIAELKKRQMVKEPLIYEGKDGAIEDIISGER</sequence>
<dbReference type="SMART" id="SM01139">
    <property type="entry name" value="Drf_FH3"/>
    <property type="match status" value="1"/>
</dbReference>
<reference evidence="4" key="1">
    <citation type="submission" date="2020-02" db="EMBL/GenBank/DDBJ databases">
        <authorList>
            <person name="Enbody D E."/>
            <person name="Pettersson E M."/>
        </authorList>
    </citation>
    <scope>NUCLEOTIDE SEQUENCE [LARGE SCALE GENOMIC DNA]</scope>
</reference>
<dbReference type="SUPFAM" id="SSF48371">
    <property type="entry name" value="ARM repeat"/>
    <property type="match status" value="1"/>
</dbReference>
<dbReference type="PANTHER" id="PTHR45857:SF2">
    <property type="entry name" value="FORMIN-LIKE PROTEIN 1"/>
    <property type="match status" value="1"/>
</dbReference>
<dbReference type="Pfam" id="PF06371">
    <property type="entry name" value="Drf_GBD"/>
    <property type="match status" value="1"/>
</dbReference>
<dbReference type="PANTHER" id="PTHR45857">
    <property type="entry name" value="FORMIN-LIKE PROTEIN"/>
    <property type="match status" value="1"/>
</dbReference>
<evidence type="ECO:0000256" key="2">
    <source>
        <dbReference type="SAM" id="Coils"/>
    </source>
</evidence>
<dbReference type="SUPFAM" id="SSF101447">
    <property type="entry name" value="Formin homology 2 domain (FH2 domain)"/>
    <property type="match status" value="1"/>
</dbReference>
<dbReference type="InterPro" id="IPR010473">
    <property type="entry name" value="GTPase-bd"/>
</dbReference>
<dbReference type="AlphaFoldDB" id="A0A8U8BXM0"/>
<dbReference type="PROSITE" id="PS51444">
    <property type="entry name" value="FH2"/>
    <property type="match status" value="1"/>
</dbReference>
<dbReference type="InterPro" id="IPR042201">
    <property type="entry name" value="FH2_Formin_sf"/>
</dbReference>
<accession>A0A8U8BXM0</accession>
<dbReference type="Gene3D" id="1.25.10.10">
    <property type="entry name" value="Leucine-rich Repeat Variant"/>
    <property type="match status" value="1"/>
</dbReference>
<dbReference type="InterPro" id="IPR014768">
    <property type="entry name" value="GBD/FH3_dom"/>
</dbReference>
<dbReference type="InterPro" id="IPR011989">
    <property type="entry name" value="ARM-like"/>
</dbReference>
<proteinExistence type="inferred from homology"/>
<dbReference type="GO" id="GO:0016477">
    <property type="term" value="P:cell migration"/>
    <property type="evidence" value="ECO:0007669"/>
    <property type="project" value="TreeGrafter"/>
</dbReference>
<dbReference type="FunFam" id="1.25.10.10:FF:000036">
    <property type="entry name" value="Formin-like protein 3 isoform 1"/>
    <property type="match status" value="1"/>
</dbReference>
<dbReference type="GO" id="GO:0008360">
    <property type="term" value="P:regulation of cell shape"/>
    <property type="evidence" value="ECO:0007669"/>
    <property type="project" value="TreeGrafter"/>
</dbReference>
<evidence type="ECO:0000313" key="5">
    <source>
        <dbReference type="Proteomes" id="UP000694382"/>
    </source>
</evidence>
<dbReference type="Pfam" id="PF06367">
    <property type="entry name" value="Drf_FH3"/>
    <property type="match status" value="1"/>
</dbReference>
<dbReference type="SMART" id="SM00498">
    <property type="entry name" value="FH2"/>
    <property type="match status" value="1"/>
</dbReference>
<organism evidence="4 5">
    <name type="scientific">Geospiza parvula</name>
    <name type="common">Small tree-finch</name>
    <name type="synonym">Camarhynchus parvulus</name>
    <dbReference type="NCBI Taxonomy" id="87175"/>
    <lineage>
        <taxon>Eukaryota</taxon>
        <taxon>Metazoa</taxon>
        <taxon>Chordata</taxon>
        <taxon>Craniata</taxon>
        <taxon>Vertebrata</taxon>
        <taxon>Euteleostomi</taxon>
        <taxon>Archelosauria</taxon>
        <taxon>Archosauria</taxon>
        <taxon>Dinosauria</taxon>
        <taxon>Saurischia</taxon>
        <taxon>Theropoda</taxon>
        <taxon>Coelurosauria</taxon>
        <taxon>Aves</taxon>
        <taxon>Neognathae</taxon>
        <taxon>Neoaves</taxon>
        <taxon>Telluraves</taxon>
        <taxon>Australaves</taxon>
        <taxon>Passeriformes</taxon>
        <taxon>Thraupidae</taxon>
        <taxon>Camarhynchus</taxon>
    </lineage>
</organism>
<feature type="region of interest" description="Disordered" evidence="3">
    <location>
        <begin position="453"/>
        <end position="522"/>
    </location>
</feature>
<dbReference type="FunFam" id="1.20.58.2220:FF:000001">
    <property type="entry name" value="Formin-like 1, isoform CRA_c"/>
    <property type="match status" value="1"/>
</dbReference>
<keyword evidence="2" id="KW-0175">Coiled coil</keyword>
<comment type="similarity">
    <text evidence="1">Belongs to the formin homology family.</text>
</comment>
<dbReference type="InterPro" id="IPR010472">
    <property type="entry name" value="FH3_dom"/>
</dbReference>
<dbReference type="GO" id="GO:0030866">
    <property type="term" value="P:cortical actin cytoskeleton organization"/>
    <property type="evidence" value="ECO:0007669"/>
    <property type="project" value="TreeGrafter"/>
</dbReference>
<protein>
    <submittedName>
        <fullName evidence="4">Uncharacterized protein</fullName>
    </submittedName>
</protein>
<reference evidence="4" key="2">
    <citation type="submission" date="2025-08" db="UniProtKB">
        <authorList>
            <consortium name="Ensembl"/>
        </authorList>
    </citation>
    <scope>IDENTIFICATION</scope>
</reference>
<dbReference type="GO" id="GO:0051015">
    <property type="term" value="F:actin filament binding"/>
    <property type="evidence" value="ECO:0007669"/>
    <property type="project" value="TreeGrafter"/>
</dbReference>
<dbReference type="Proteomes" id="UP000694382">
    <property type="component" value="Chromosome 27"/>
</dbReference>
<dbReference type="Pfam" id="PF02181">
    <property type="entry name" value="FH2"/>
    <property type="match status" value="1"/>
</dbReference>
<evidence type="ECO:0000313" key="4">
    <source>
        <dbReference type="Ensembl" id="ENSCPVP00000026062.1"/>
    </source>
</evidence>
<feature type="compositionally biased region" description="Pro residues" evidence="3">
    <location>
        <begin position="453"/>
        <end position="516"/>
    </location>
</feature>
<evidence type="ECO:0000256" key="3">
    <source>
        <dbReference type="SAM" id="MobiDB-lite"/>
    </source>
</evidence>
<keyword evidence="5" id="KW-1185">Reference proteome</keyword>
<dbReference type="InterPro" id="IPR016024">
    <property type="entry name" value="ARM-type_fold"/>
</dbReference>
<dbReference type="GO" id="GO:0031267">
    <property type="term" value="F:small GTPase binding"/>
    <property type="evidence" value="ECO:0007669"/>
    <property type="project" value="InterPro"/>
</dbReference>
<evidence type="ECO:0000256" key="1">
    <source>
        <dbReference type="ARBA" id="ARBA00023449"/>
    </source>
</evidence>
<dbReference type="InterPro" id="IPR015425">
    <property type="entry name" value="FH2_Formin"/>
</dbReference>
<dbReference type="SMART" id="SM01140">
    <property type="entry name" value="Drf_GBD"/>
    <property type="match status" value="1"/>
</dbReference>
<name>A0A8U8BXM0_GEOPR</name>
<dbReference type="PROSITE" id="PS51232">
    <property type="entry name" value="GBD_FH3"/>
    <property type="match status" value="1"/>
</dbReference>
<reference evidence="4" key="3">
    <citation type="submission" date="2025-09" db="UniProtKB">
        <authorList>
            <consortium name="Ensembl"/>
        </authorList>
    </citation>
    <scope>IDENTIFICATION</scope>
</reference>
<dbReference type="GO" id="GO:0005829">
    <property type="term" value="C:cytosol"/>
    <property type="evidence" value="ECO:0007669"/>
    <property type="project" value="TreeGrafter"/>
</dbReference>